<evidence type="ECO:0000313" key="2">
    <source>
        <dbReference type="EMBL" id="AFL50325.1"/>
    </source>
</evidence>
<evidence type="ECO:0000256" key="1">
    <source>
        <dbReference type="SAM" id="Phobius"/>
    </source>
</evidence>
<gene>
    <name evidence="2" type="ORF">USDA257_c17370</name>
</gene>
<dbReference type="AlphaFoldDB" id="I3X369"/>
<dbReference type="RefSeq" id="WP_014762506.1">
    <property type="nucleotide sequence ID" value="NC_018000.1"/>
</dbReference>
<name>I3X369_SINF2</name>
<evidence type="ECO:0008006" key="4">
    <source>
        <dbReference type="Google" id="ProtNLM"/>
    </source>
</evidence>
<keyword evidence="1" id="KW-1133">Transmembrane helix</keyword>
<evidence type="ECO:0000313" key="3">
    <source>
        <dbReference type="Proteomes" id="UP000006180"/>
    </source>
</evidence>
<dbReference type="HOGENOM" id="CLU_2976838_0_0_5"/>
<keyword evidence="1" id="KW-0812">Transmembrane</keyword>
<protein>
    <recommendedName>
        <fullName evidence="4">Transmembrane protein</fullName>
    </recommendedName>
</protein>
<sequence>MAQHLRRVDDLPPVLLAIVAVAAWNVVGARAVARPLLAGPIRRHRRGASRGRQSADVD</sequence>
<feature type="transmembrane region" description="Helical" evidence="1">
    <location>
        <begin position="14"/>
        <end position="33"/>
    </location>
</feature>
<dbReference type="KEGG" id="sfd:USDA257_c17370"/>
<organism evidence="2 3">
    <name type="scientific">Sinorhizobium fredii (strain USDA 257)</name>
    <dbReference type="NCBI Taxonomy" id="1185652"/>
    <lineage>
        <taxon>Bacteria</taxon>
        <taxon>Pseudomonadati</taxon>
        <taxon>Pseudomonadota</taxon>
        <taxon>Alphaproteobacteria</taxon>
        <taxon>Hyphomicrobiales</taxon>
        <taxon>Rhizobiaceae</taxon>
        <taxon>Sinorhizobium/Ensifer group</taxon>
        <taxon>Sinorhizobium</taxon>
    </lineage>
</organism>
<dbReference type="EMBL" id="CP003563">
    <property type="protein sequence ID" value="AFL50325.1"/>
    <property type="molecule type" value="Genomic_DNA"/>
</dbReference>
<dbReference type="Proteomes" id="UP000006180">
    <property type="component" value="Chromosome"/>
</dbReference>
<accession>I3X369</accession>
<dbReference type="PATRIC" id="fig|1185652.3.peg.1799"/>
<keyword evidence="1" id="KW-0472">Membrane</keyword>
<reference evidence="2 3" key="1">
    <citation type="journal article" date="2012" name="J. Bacteriol.">
        <title>Complete genome sequence of the broad-host-range strain Sinorhizobium fredii USDA257.</title>
        <authorList>
            <person name="Schuldes J."/>
            <person name="Rodriguez Orbegoso M."/>
            <person name="Schmeisser C."/>
            <person name="Krishnan H.B."/>
            <person name="Daniel R."/>
            <person name="Streit W.R."/>
        </authorList>
    </citation>
    <scope>NUCLEOTIDE SEQUENCE [LARGE SCALE GENOMIC DNA]</scope>
    <source>
        <strain evidence="2 3">USDA 257</strain>
    </source>
</reference>
<proteinExistence type="predicted"/>